<dbReference type="Pfam" id="PF13499">
    <property type="entry name" value="EF-hand_7"/>
    <property type="match status" value="1"/>
</dbReference>
<dbReference type="Gene3D" id="1.10.238.10">
    <property type="entry name" value="EF-hand"/>
    <property type="match status" value="1"/>
</dbReference>
<evidence type="ECO:0000256" key="3">
    <source>
        <dbReference type="SAM" id="MobiDB-lite"/>
    </source>
</evidence>
<evidence type="ECO:0000256" key="1">
    <source>
        <dbReference type="ARBA" id="ARBA00022837"/>
    </source>
</evidence>
<dbReference type="CDD" id="cd00051">
    <property type="entry name" value="EFh"/>
    <property type="match status" value="1"/>
</dbReference>
<gene>
    <name evidence="5" type="ORF">GOP47_0006107</name>
</gene>
<keyword evidence="2" id="KW-0175">Coiled coil</keyword>
<dbReference type="PROSITE" id="PS00018">
    <property type="entry name" value="EF_HAND_1"/>
    <property type="match status" value="1"/>
</dbReference>
<evidence type="ECO:0000259" key="4">
    <source>
        <dbReference type="PROSITE" id="PS50222"/>
    </source>
</evidence>
<feature type="domain" description="EF-hand" evidence="4">
    <location>
        <begin position="312"/>
        <end position="347"/>
    </location>
</feature>
<dbReference type="Proteomes" id="UP000886520">
    <property type="component" value="Chromosome 6"/>
</dbReference>
<comment type="caution">
    <text evidence="5">The sequence shown here is derived from an EMBL/GenBank/DDBJ whole genome shotgun (WGS) entry which is preliminary data.</text>
</comment>
<dbReference type="GO" id="GO:0005509">
    <property type="term" value="F:calcium ion binding"/>
    <property type="evidence" value="ECO:0007669"/>
    <property type="project" value="InterPro"/>
</dbReference>
<sequence>ASAQMCICNYERSAMETKVGQQSLPEGNEHTLVEYTGSPTLPLDGNGHPLVEYKGTRHWRSMALDTLRSDEAHRVYDKGRRTILQPCSLTTEGIELAQPAPVYRFLNRGPYKVSSLSKTWDDLDRPRPWIPAHVHRTFHNLTTDDIKGAHPNPKFKCGRHFRCQISTQGSIYVLSYVEQAESPASKEVIEGSFPGWRPAHRRRFGKSVRDLCLQVQDINKPTRRMIRSGNAQAYLEIEGTHPKHLKQFQIGDIRSNHSLQAFDIQGTESGSATWISNVQRRKEEGKERTCTLKHRESAEMVAEALLDSKTQGLEKGLLSIFKQLDRDKSGKLTAKEVHTAFKRLQVELNAEELRLLASAFNTDVDGYVDYRKLLFAASSKEPKKHFNPAKLDSRVVALCLNQWIDRSWPDAVIKPGRNARHKHKRESGPTDVDHTKIKNVKSVNFVSDKTTLSNPDVQSSIVAKEEDSLMLWDSRNSDGVSMKKELPSKSCKFPLQLGLPFWPEERLLQAQGIPRSYFSLPQDYKDDFRELPKNPIKPLADVDKAWEKNVGDTLFTGDGNVVGLGSYMTGYDWSRQAPQTARLPAKKRRLWRCQSLPNFCSILEVEVRMTARSENVSTPPIAPSRSKDSKSPATPFVTRSARRPMSASYTQAGRAGQFCSPRSLLMSPMSSRSSWTPRSGTLSFDCTPRVRTLFGGSISARESLASRNQAERQLQRLQTVRKEDAAATGDGSKLVLINNQHLLEDHGHGRSRGFDKLHFKGLETMAVAELEGLIQRFGARGQILSSSTNLLFHGIYLHHEKHEQWLPSKKLMWNYVLLST</sequence>
<keyword evidence="6" id="KW-1185">Reference proteome</keyword>
<dbReference type="PANTHER" id="PTHR38130">
    <property type="entry name" value="EF-HAND DOMAIN-CONTAINING PROTEIN"/>
    <property type="match status" value="1"/>
</dbReference>
<dbReference type="AlphaFoldDB" id="A0A9D4V286"/>
<keyword evidence="1" id="KW-0106">Calcium</keyword>
<name>A0A9D4V286_ADICA</name>
<reference evidence="5" key="1">
    <citation type="submission" date="2021-01" db="EMBL/GenBank/DDBJ databases">
        <title>Adiantum capillus-veneris genome.</title>
        <authorList>
            <person name="Fang Y."/>
            <person name="Liao Q."/>
        </authorList>
    </citation>
    <scope>NUCLEOTIDE SEQUENCE</scope>
    <source>
        <strain evidence="5">H3</strain>
        <tissue evidence="5">Leaf</tissue>
    </source>
</reference>
<dbReference type="PANTHER" id="PTHR38130:SF1">
    <property type="entry name" value="EF-HAND DOMAIN-CONTAINING PROTEIN"/>
    <property type="match status" value="1"/>
</dbReference>
<proteinExistence type="predicted"/>
<evidence type="ECO:0000313" key="6">
    <source>
        <dbReference type="Proteomes" id="UP000886520"/>
    </source>
</evidence>
<feature type="coiled-coil region" evidence="2">
    <location>
        <begin position="700"/>
        <end position="727"/>
    </location>
</feature>
<dbReference type="InterPro" id="IPR018247">
    <property type="entry name" value="EF_Hand_1_Ca_BS"/>
</dbReference>
<organism evidence="5 6">
    <name type="scientific">Adiantum capillus-veneris</name>
    <name type="common">Maidenhair fern</name>
    <dbReference type="NCBI Taxonomy" id="13818"/>
    <lineage>
        <taxon>Eukaryota</taxon>
        <taxon>Viridiplantae</taxon>
        <taxon>Streptophyta</taxon>
        <taxon>Embryophyta</taxon>
        <taxon>Tracheophyta</taxon>
        <taxon>Polypodiopsida</taxon>
        <taxon>Polypodiidae</taxon>
        <taxon>Polypodiales</taxon>
        <taxon>Pteridineae</taxon>
        <taxon>Pteridaceae</taxon>
        <taxon>Vittarioideae</taxon>
        <taxon>Adiantum</taxon>
    </lineage>
</organism>
<protein>
    <recommendedName>
        <fullName evidence="4">EF-hand domain-containing protein</fullName>
    </recommendedName>
</protein>
<feature type="region of interest" description="Disordered" evidence="3">
    <location>
        <begin position="612"/>
        <end position="654"/>
    </location>
</feature>
<feature type="non-terminal residue" evidence="5">
    <location>
        <position position="1"/>
    </location>
</feature>
<dbReference type="EMBL" id="JABFUD020000006">
    <property type="protein sequence ID" value="KAI5078436.1"/>
    <property type="molecule type" value="Genomic_DNA"/>
</dbReference>
<accession>A0A9D4V286</accession>
<dbReference type="InterPro" id="IPR011992">
    <property type="entry name" value="EF-hand-dom_pair"/>
</dbReference>
<dbReference type="SUPFAM" id="SSF47473">
    <property type="entry name" value="EF-hand"/>
    <property type="match status" value="1"/>
</dbReference>
<evidence type="ECO:0000313" key="5">
    <source>
        <dbReference type="EMBL" id="KAI5078436.1"/>
    </source>
</evidence>
<dbReference type="PROSITE" id="PS50222">
    <property type="entry name" value="EF_HAND_2"/>
    <property type="match status" value="1"/>
</dbReference>
<dbReference type="InterPro" id="IPR002048">
    <property type="entry name" value="EF_hand_dom"/>
</dbReference>
<dbReference type="OrthoDB" id="1915913at2759"/>
<evidence type="ECO:0000256" key="2">
    <source>
        <dbReference type="SAM" id="Coils"/>
    </source>
</evidence>